<reference evidence="1" key="2">
    <citation type="submission" date="2017-06" db="EMBL/GenBank/DDBJ databases">
        <title>WGS assembly of Brachypodium distachyon.</title>
        <authorList>
            <consortium name="The International Brachypodium Initiative"/>
            <person name="Lucas S."/>
            <person name="Harmon-Smith M."/>
            <person name="Lail K."/>
            <person name="Tice H."/>
            <person name="Grimwood J."/>
            <person name="Bruce D."/>
            <person name="Barry K."/>
            <person name="Shu S."/>
            <person name="Lindquist E."/>
            <person name="Wang M."/>
            <person name="Pitluck S."/>
            <person name="Vogel J.P."/>
            <person name="Garvin D.F."/>
            <person name="Mockler T.C."/>
            <person name="Schmutz J."/>
            <person name="Rokhsar D."/>
            <person name="Bevan M.W."/>
        </authorList>
    </citation>
    <scope>NUCLEOTIDE SEQUENCE</scope>
    <source>
        <strain evidence="1">Bd21</strain>
    </source>
</reference>
<evidence type="ECO:0000313" key="3">
    <source>
        <dbReference type="Proteomes" id="UP000008810"/>
    </source>
</evidence>
<organism evidence="1">
    <name type="scientific">Brachypodium distachyon</name>
    <name type="common">Purple false brome</name>
    <name type="synonym">Trachynia distachya</name>
    <dbReference type="NCBI Taxonomy" id="15368"/>
    <lineage>
        <taxon>Eukaryota</taxon>
        <taxon>Viridiplantae</taxon>
        <taxon>Streptophyta</taxon>
        <taxon>Embryophyta</taxon>
        <taxon>Tracheophyta</taxon>
        <taxon>Spermatophyta</taxon>
        <taxon>Magnoliopsida</taxon>
        <taxon>Liliopsida</taxon>
        <taxon>Poales</taxon>
        <taxon>Poaceae</taxon>
        <taxon>BOP clade</taxon>
        <taxon>Pooideae</taxon>
        <taxon>Stipodae</taxon>
        <taxon>Brachypodieae</taxon>
        <taxon>Brachypodium</taxon>
    </lineage>
</organism>
<reference evidence="1 2" key="1">
    <citation type="journal article" date="2010" name="Nature">
        <title>Genome sequencing and analysis of the model grass Brachypodium distachyon.</title>
        <authorList>
            <consortium name="International Brachypodium Initiative"/>
        </authorList>
    </citation>
    <scope>NUCLEOTIDE SEQUENCE [LARGE SCALE GENOMIC DNA]</scope>
    <source>
        <strain evidence="1 2">Bd21</strain>
    </source>
</reference>
<reference evidence="2" key="3">
    <citation type="submission" date="2018-08" db="UniProtKB">
        <authorList>
            <consortium name="EnsemblPlants"/>
        </authorList>
    </citation>
    <scope>IDENTIFICATION</scope>
    <source>
        <strain evidence="2">cv. Bd21</strain>
    </source>
</reference>
<name>A0A2K2CF39_BRADI</name>
<gene>
    <name evidence="1" type="ORF">BRADI_5g02788v3</name>
</gene>
<dbReference type="OrthoDB" id="640564at2759"/>
<dbReference type="FunCoup" id="A0A2K2CF39">
    <property type="interactions" value="12"/>
</dbReference>
<dbReference type="InParanoid" id="A0A2K2CF39"/>
<dbReference type="EMBL" id="CM000884">
    <property type="protein sequence ID" value="PNT60638.1"/>
    <property type="molecule type" value="Genomic_DNA"/>
</dbReference>
<keyword evidence="3" id="KW-1185">Reference proteome</keyword>
<dbReference type="Gramene" id="PNT60638">
    <property type="protein sequence ID" value="PNT60638"/>
    <property type="gene ID" value="BRADI_5g02788v3"/>
</dbReference>
<evidence type="ECO:0000313" key="1">
    <source>
        <dbReference type="EMBL" id="PNT60638.1"/>
    </source>
</evidence>
<accession>A0A2K2CF39</accession>
<dbReference type="EnsemblPlants" id="PNT60638">
    <property type="protein sequence ID" value="PNT60638"/>
    <property type="gene ID" value="BRADI_5g02788v3"/>
</dbReference>
<evidence type="ECO:0000313" key="2">
    <source>
        <dbReference type="EnsemblPlants" id="PNT60638"/>
    </source>
</evidence>
<dbReference type="Proteomes" id="UP000008810">
    <property type="component" value="Chromosome 5"/>
</dbReference>
<dbReference type="AlphaFoldDB" id="A0A2K2CF39"/>
<protein>
    <submittedName>
        <fullName evidence="1 2">Uncharacterized protein</fullName>
    </submittedName>
</protein>
<proteinExistence type="predicted"/>
<feature type="non-terminal residue" evidence="1">
    <location>
        <position position="1"/>
    </location>
</feature>
<sequence length="69" mass="8077">WFKGLSRCRAADRPKAKTIALTTLWEIWLERNRRIFQGVELSPGQLVSRIQETMGLWNLAFGSSRMLRE</sequence>